<gene>
    <name evidence="3" type="ORF">TRAVEDRAFT_24789</name>
</gene>
<organism evidence="3 4">
    <name type="scientific">Trametes versicolor (strain FP-101664)</name>
    <name type="common">White-rot fungus</name>
    <name type="synonym">Coriolus versicolor</name>
    <dbReference type="NCBI Taxonomy" id="717944"/>
    <lineage>
        <taxon>Eukaryota</taxon>
        <taxon>Fungi</taxon>
        <taxon>Dikarya</taxon>
        <taxon>Basidiomycota</taxon>
        <taxon>Agaricomycotina</taxon>
        <taxon>Agaricomycetes</taxon>
        <taxon>Polyporales</taxon>
        <taxon>Polyporaceae</taxon>
        <taxon>Trametes</taxon>
    </lineage>
</organism>
<keyword evidence="1" id="KW-0175">Coiled coil</keyword>
<dbReference type="AlphaFoldDB" id="R7S7Y9"/>
<dbReference type="OrthoDB" id="2739860at2759"/>
<protein>
    <submittedName>
        <fullName evidence="3">Uncharacterized protein</fullName>
    </submittedName>
</protein>
<dbReference type="EMBL" id="JH711797">
    <property type="protein sequence ID" value="EIW52116.1"/>
    <property type="molecule type" value="Genomic_DNA"/>
</dbReference>
<dbReference type="RefSeq" id="XP_008045010.1">
    <property type="nucleotide sequence ID" value="XM_008046819.1"/>
</dbReference>
<evidence type="ECO:0000313" key="3">
    <source>
        <dbReference type="EMBL" id="EIW52116.1"/>
    </source>
</evidence>
<feature type="region of interest" description="Disordered" evidence="2">
    <location>
        <begin position="464"/>
        <end position="496"/>
    </location>
</feature>
<dbReference type="SUPFAM" id="SSF58100">
    <property type="entry name" value="Bacterial hemolysins"/>
    <property type="match status" value="1"/>
</dbReference>
<dbReference type="GeneID" id="19412429"/>
<proteinExistence type="predicted"/>
<evidence type="ECO:0000256" key="2">
    <source>
        <dbReference type="SAM" id="MobiDB-lite"/>
    </source>
</evidence>
<sequence length="496" mass="56424">MSTATTTSVEVDYYALLPVLTGRLRSDLDEPPTEQESFSNDFQQEHNASQMYRDIRQLRQAVNDINSVFQKVRNDLEGFDQSGFPAQDGHPMVTYHWTQVRHNLFRQTMEQSYNNAVVASEFMSRHCRLLPDSGNNINVDTVPNLVIELEWFLQELKAKEDVAYGAQKSFKTLAEHVRFYAAVFADHLQSASGQVAAELTNTRAHLADLQRRLNVTHAKIEEWESDRDAATAAMGAASVSLFFIPFVGVAMTGGAIHARNLALERLDNSRRQASSLEREINECMHRLGPLQDKERLLNHYQQLRNTTEVDIAALANKIEIISNIWQCLKADMQKVHEQLRLALIFKILPRRFMVRLRNVCKIYSNLAVLFEEYANHSEPGTHIVMFGIEREKLNNKTNASPPSTESTAPGSFRMALRGSCAAHAGLERTKCSPLVRQGYEQRLEDAELEFKIVRCQGLYEHASRREDEENEFATDPLSRGDGDGRKADEKNTRLRV</sequence>
<dbReference type="KEGG" id="tvs:TRAVEDRAFT_24789"/>
<accession>R7S7Y9</accession>
<keyword evidence="4" id="KW-1185">Reference proteome</keyword>
<dbReference type="Proteomes" id="UP000054317">
    <property type="component" value="Unassembled WGS sequence"/>
</dbReference>
<evidence type="ECO:0000313" key="4">
    <source>
        <dbReference type="Proteomes" id="UP000054317"/>
    </source>
</evidence>
<feature type="compositionally biased region" description="Basic and acidic residues" evidence="2">
    <location>
        <begin position="478"/>
        <end position="496"/>
    </location>
</feature>
<feature type="coiled-coil region" evidence="1">
    <location>
        <begin position="259"/>
        <end position="286"/>
    </location>
</feature>
<evidence type="ECO:0000256" key="1">
    <source>
        <dbReference type="SAM" id="Coils"/>
    </source>
</evidence>
<name>R7S7Y9_TRAVS</name>
<dbReference type="Gene3D" id="1.20.1170.10">
    <property type="match status" value="1"/>
</dbReference>
<reference evidence="4" key="1">
    <citation type="journal article" date="2012" name="Science">
        <title>The Paleozoic origin of enzymatic lignin decomposition reconstructed from 31 fungal genomes.</title>
        <authorList>
            <person name="Floudas D."/>
            <person name="Binder M."/>
            <person name="Riley R."/>
            <person name="Barry K."/>
            <person name="Blanchette R.A."/>
            <person name="Henrissat B."/>
            <person name="Martinez A.T."/>
            <person name="Otillar R."/>
            <person name="Spatafora J.W."/>
            <person name="Yadav J.S."/>
            <person name="Aerts A."/>
            <person name="Benoit I."/>
            <person name="Boyd A."/>
            <person name="Carlson A."/>
            <person name="Copeland A."/>
            <person name="Coutinho P.M."/>
            <person name="de Vries R.P."/>
            <person name="Ferreira P."/>
            <person name="Findley K."/>
            <person name="Foster B."/>
            <person name="Gaskell J."/>
            <person name="Glotzer D."/>
            <person name="Gorecki P."/>
            <person name="Heitman J."/>
            <person name="Hesse C."/>
            <person name="Hori C."/>
            <person name="Igarashi K."/>
            <person name="Jurgens J.A."/>
            <person name="Kallen N."/>
            <person name="Kersten P."/>
            <person name="Kohler A."/>
            <person name="Kuees U."/>
            <person name="Kumar T.K.A."/>
            <person name="Kuo A."/>
            <person name="LaButti K."/>
            <person name="Larrondo L.F."/>
            <person name="Lindquist E."/>
            <person name="Ling A."/>
            <person name="Lombard V."/>
            <person name="Lucas S."/>
            <person name="Lundell T."/>
            <person name="Martin R."/>
            <person name="McLaughlin D.J."/>
            <person name="Morgenstern I."/>
            <person name="Morin E."/>
            <person name="Murat C."/>
            <person name="Nagy L.G."/>
            <person name="Nolan M."/>
            <person name="Ohm R.A."/>
            <person name="Patyshakuliyeva A."/>
            <person name="Rokas A."/>
            <person name="Ruiz-Duenas F.J."/>
            <person name="Sabat G."/>
            <person name="Salamov A."/>
            <person name="Samejima M."/>
            <person name="Schmutz J."/>
            <person name="Slot J.C."/>
            <person name="St John F."/>
            <person name="Stenlid J."/>
            <person name="Sun H."/>
            <person name="Sun S."/>
            <person name="Syed K."/>
            <person name="Tsang A."/>
            <person name="Wiebenga A."/>
            <person name="Young D."/>
            <person name="Pisabarro A."/>
            <person name="Eastwood D.C."/>
            <person name="Martin F."/>
            <person name="Cullen D."/>
            <person name="Grigoriev I.V."/>
            <person name="Hibbett D.S."/>
        </authorList>
    </citation>
    <scope>NUCLEOTIDE SEQUENCE [LARGE SCALE GENOMIC DNA]</scope>
    <source>
        <strain evidence="4">FP-101664</strain>
    </source>
</reference>